<dbReference type="InterPro" id="IPR036291">
    <property type="entry name" value="NAD(P)-bd_dom_sf"/>
</dbReference>
<dbReference type="RefSeq" id="XP_037878945.1">
    <property type="nucleotide sequence ID" value="XM_038023091.1"/>
</dbReference>
<accession>U6KK54</accession>
<dbReference type="VEuPathDB" id="ToxoDB:EMH_0093210"/>
<dbReference type="InterPro" id="IPR013154">
    <property type="entry name" value="ADH-like_N"/>
</dbReference>
<dbReference type="CDD" id="cd05195">
    <property type="entry name" value="enoyl_red"/>
    <property type="match status" value="1"/>
</dbReference>
<organism evidence="5 6">
    <name type="scientific">Eimeria mitis</name>
    <dbReference type="NCBI Taxonomy" id="44415"/>
    <lineage>
        <taxon>Eukaryota</taxon>
        <taxon>Sar</taxon>
        <taxon>Alveolata</taxon>
        <taxon>Apicomplexa</taxon>
        <taxon>Conoidasida</taxon>
        <taxon>Coccidia</taxon>
        <taxon>Eucoccidiorida</taxon>
        <taxon>Eimeriorina</taxon>
        <taxon>Eimeriidae</taxon>
        <taxon>Eimeria</taxon>
    </lineage>
</organism>
<dbReference type="InterPro" id="IPR011032">
    <property type="entry name" value="GroES-like_sf"/>
</dbReference>
<dbReference type="PANTHER" id="PTHR45681:SF6">
    <property type="entry name" value="POLYKETIDE SYNTHASE 37"/>
    <property type="match status" value="1"/>
</dbReference>
<evidence type="ECO:0000313" key="6">
    <source>
        <dbReference type="Proteomes" id="UP000030744"/>
    </source>
</evidence>
<reference evidence="5" key="1">
    <citation type="submission" date="2013-10" db="EMBL/GenBank/DDBJ databases">
        <title>Genomic analysis of the causative agents of coccidiosis in chickens.</title>
        <authorList>
            <person name="Reid A.J."/>
            <person name="Blake D."/>
            <person name="Billington K."/>
            <person name="Browne H."/>
            <person name="Dunn M."/>
            <person name="Hung S."/>
            <person name="Kawahara F."/>
            <person name="Miranda-Saavedra D."/>
            <person name="Mourier T."/>
            <person name="Nagra H."/>
            <person name="Otto T.D."/>
            <person name="Rawlings N."/>
            <person name="Sanchez A."/>
            <person name="Sanders M."/>
            <person name="Subramaniam C."/>
            <person name="Tay Y."/>
            <person name="Dear P."/>
            <person name="Doerig C."/>
            <person name="Gruber A."/>
            <person name="Parkinson J."/>
            <person name="Shirley M."/>
            <person name="Wan K.L."/>
            <person name="Berriman M."/>
            <person name="Tomley F."/>
            <person name="Pain A."/>
        </authorList>
    </citation>
    <scope>NUCLEOTIDE SEQUENCE [LARGE SCALE GENOMIC DNA]</scope>
    <source>
        <strain evidence="5">Houghton</strain>
    </source>
</reference>
<keyword evidence="6" id="KW-1185">Reference proteome</keyword>
<feature type="region of interest" description="Disordered" evidence="3">
    <location>
        <begin position="238"/>
        <end position="279"/>
    </location>
</feature>
<dbReference type="EMBL" id="HG736521">
    <property type="protein sequence ID" value="CDJ36657.1"/>
    <property type="molecule type" value="Genomic_DNA"/>
</dbReference>
<dbReference type="InterPro" id="IPR050444">
    <property type="entry name" value="Polyketide_Synthase"/>
</dbReference>
<dbReference type="InterPro" id="IPR049551">
    <property type="entry name" value="PKS_DH_C"/>
</dbReference>
<reference evidence="5" key="2">
    <citation type="submission" date="2013-10" db="EMBL/GenBank/DDBJ databases">
        <authorList>
            <person name="Aslett M."/>
        </authorList>
    </citation>
    <scope>NUCLEOTIDE SEQUENCE [LARGE SCALE GENOMIC DNA]</scope>
    <source>
        <strain evidence="5">Houghton</strain>
    </source>
</reference>
<dbReference type="OrthoDB" id="345840at2759"/>
<dbReference type="InterPro" id="IPR049900">
    <property type="entry name" value="PKS_mFAS_DH"/>
</dbReference>
<keyword evidence="1" id="KW-0808">Transferase</keyword>
<evidence type="ECO:0000259" key="4">
    <source>
        <dbReference type="PROSITE" id="PS52019"/>
    </source>
</evidence>
<dbReference type="PANTHER" id="PTHR45681">
    <property type="entry name" value="POLYKETIDE SYNTHASE 44-RELATED"/>
    <property type="match status" value="1"/>
</dbReference>
<dbReference type="InterPro" id="IPR020843">
    <property type="entry name" value="ER"/>
</dbReference>
<feature type="region of interest" description="N-terminal hotdog fold" evidence="2">
    <location>
        <begin position="1"/>
        <end position="55"/>
    </location>
</feature>
<dbReference type="GO" id="GO:0016491">
    <property type="term" value="F:oxidoreductase activity"/>
    <property type="evidence" value="ECO:0007669"/>
    <property type="project" value="InterPro"/>
</dbReference>
<dbReference type="Gene3D" id="3.10.129.110">
    <property type="entry name" value="Polyketide synthase dehydratase"/>
    <property type="match status" value="1"/>
</dbReference>
<evidence type="ECO:0000256" key="2">
    <source>
        <dbReference type="PROSITE-ProRule" id="PRU01363"/>
    </source>
</evidence>
<name>U6KK54_9EIME</name>
<dbReference type="Pfam" id="PF14765">
    <property type="entry name" value="PS-DH"/>
    <property type="match status" value="1"/>
</dbReference>
<dbReference type="GO" id="GO:0016740">
    <property type="term" value="F:transferase activity"/>
    <property type="evidence" value="ECO:0007669"/>
    <property type="project" value="UniProtKB-KW"/>
</dbReference>
<dbReference type="SUPFAM" id="SSF50129">
    <property type="entry name" value="GroES-like"/>
    <property type="match status" value="1"/>
</dbReference>
<dbReference type="GeneID" id="60404594"/>
<dbReference type="SMART" id="SM00829">
    <property type="entry name" value="PKS_ER"/>
    <property type="match status" value="1"/>
</dbReference>
<sequence length="608" mass="66130">MMLVDPESAQKGHEPSVAVVAVVSKDEVQVKSQLEEEDEMYVHCRASATLAPADSVFDLAEGWGFLDEARKRMPQAVPPEEIYSAMALSGLQYKKRFQTIREAYRSETEALCRLQIQQPSLPFERNFRFHPALLDGAIQSASLLLDDVQPTRPMVPVGIRKATMARLPPDVVVWSHAVLKKKDSNTAILDLTIFGGKGRPYAVLDDLTLRVVDMSQRASIPRNFLWEVRWRPRFPDGEVKASASTRNSAGGSPGNSGGQQDDIETRTTSPQSDSHPRRAVPILLLNCPEDFVEGTKECASSIPFQMASVEALHGALDQKGTEGKVFSAIVYMGALDKLRSEVDCIDDCLTISKALAQAPVHVEIPPTFILTTGHVHATEDDAVFNPVHGGVWGFCRSARLEVENIIGRPVHLGCLDIPPEAANDPSVLAHIVTQAIPDDDSPPEVEICFRDDVQYVPRLSKSPVECRGPVELFLGNRGALSMLKLRPLPAAARVDPPEGCVELRIRSVGLNFRDVLNVMGLYPGDPGLPGADCAGTVVRVGPGVSRFKIGDCVYGITPGCLRSFAITSADLIRQMPTSLTFDEAAALPVVASTVEYSLGDLAKRWSQG</sequence>
<evidence type="ECO:0000256" key="1">
    <source>
        <dbReference type="ARBA" id="ARBA00022679"/>
    </source>
</evidence>
<proteinExistence type="predicted"/>
<comment type="caution">
    <text evidence="2">Lacks conserved residue(s) required for the propagation of feature annotation.</text>
</comment>
<feature type="region of interest" description="C-terminal hotdog fold" evidence="2">
    <location>
        <begin position="74"/>
        <end position="218"/>
    </location>
</feature>
<evidence type="ECO:0000313" key="5">
    <source>
        <dbReference type="EMBL" id="CDJ36657.1"/>
    </source>
</evidence>
<evidence type="ECO:0000256" key="3">
    <source>
        <dbReference type="SAM" id="MobiDB-lite"/>
    </source>
</evidence>
<dbReference type="SUPFAM" id="SSF51735">
    <property type="entry name" value="NAD(P)-binding Rossmann-fold domains"/>
    <property type="match status" value="1"/>
</dbReference>
<dbReference type="PROSITE" id="PS52019">
    <property type="entry name" value="PKS_MFAS_DH"/>
    <property type="match status" value="1"/>
</dbReference>
<dbReference type="Gene3D" id="3.40.50.720">
    <property type="entry name" value="NAD(P)-binding Rossmann-like Domain"/>
    <property type="match status" value="2"/>
</dbReference>
<feature type="domain" description="PKS/mFAS DH" evidence="4">
    <location>
        <begin position="1"/>
        <end position="218"/>
    </location>
</feature>
<dbReference type="Gene3D" id="3.90.180.10">
    <property type="entry name" value="Medium-chain alcohol dehydrogenases, catalytic domain"/>
    <property type="match status" value="1"/>
</dbReference>
<dbReference type="Proteomes" id="UP000030744">
    <property type="component" value="Unassembled WGS sequence"/>
</dbReference>
<dbReference type="Pfam" id="PF08240">
    <property type="entry name" value="ADH_N"/>
    <property type="match status" value="1"/>
</dbReference>
<gene>
    <name evidence="5" type="ORF">EMH_0093210</name>
</gene>
<dbReference type="AlphaFoldDB" id="U6KK54"/>
<dbReference type="InterPro" id="IPR042104">
    <property type="entry name" value="PKS_dehydratase_sf"/>
</dbReference>
<protein>
    <submittedName>
        <fullName evidence="5">Type I fatty acid synthase, putative</fullName>
    </submittedName>
</protein>